<reference evidence="3" key="1">
    <citation type="submission" date="2022-12" db="EMBL/GenBank/DDBJ databases">
        <title>Draft genome assemblies for two species of Escallonia (Escalloniales).</title>
        <authorList>
            <person name="Chanderbali A."/>
            <person name="Dervinis C."/>
            <person name="Anghel I."/>
            <person name="Soltis D."/>
            <person name="Soltis P."/>
            <person name="Zapata F."/>
        </authorList>
    </citation>
    <scope>NUCLEOTIDE SEQUENCE</scope>
    <source>
        <strain evidence="3">UCBG64.0493</strain>
        <tissue evidence="3">Leaf</tissue>
    </source>
</reference>
<dbReference type="Pfam" id="PF00646">
    <property type="entry name" value="F-box"/>
    <property type="match status" value="1"/>
</dbReference>
<dbReference type="InterPro" id="IPR013187">
    <property type="entry name" value="F-box-assoc_dom_typ3"/>
</dbReference>
<dbReference type="PROSITE" id="PS50181">
    <property type="entry name" value="FBOX"/>
    <property type="match status" value="1"/>
</dbReference>
<dbReference type="EMBL" id="JAVXUP010003268">
    <property type="protein sequence ID" value="KAK2999487.1"/>
    <property type="molecule type" value="Genomic_DNA"/>
</dbReference>
<dbReference type="InterPro" id="IPR036047">
    <property type="entry name" value="F-box-like_dom_sf"/>
</dbReference>
<dbReference type="SMART" id="SM00256">
    <property type="entry name" value="FBOX"/>
    <property type="match status" value="1"/>
</dbReference>
<name>A0AA88V0J8_9ASTE</name>
<evidence type="ECO:0000313" key="4">
    <source>
        <dbReference type="Proteomes" id="UP001188597"/>
    </source>
</evidence>
<dbReference type="PANTHER" id="PTHR31111:SF136">
    <property type="entry name" value="F-BOX ASSOCIATED DOMAIN-CONTAINING PROTEIN"/>
    <property type="match status" value="1"/>
</dbReference>
<evidence type="ECO:0000259" key="2">
    <source>
        <dbReference type="PROSITE" id="PS50181"/>
    </source>
</evidence>
<sequence>MVGEVCCEHSCHDDAEEGTEANHWGINDLPVDIVFDIFSRLDMEHRLPLRLVSKQWRNAIDHPCLVNTQMPQHKGGPPMPLILSHSGRKRLYMNVLLAKEEGEYLVPSNQWIAQVQLIGHKNFFFDIKGSCNGLIYFEDSWGEGKLMVSNPLKKQHVFLPPMERIPNTGDFRIAKTCGLGFDISTGTFKMVCVFHQESNFSRSSYELGTIVHTLGTSDWRNIARVPPYPVCSRPVYSREVLHWVVNPDFVDDTSDGGMIVSFDCRTEQFGVIPRPEFCTRDYGHYKLLNLDGDLAVVDNSSSDQTDIWVMEDYNDKKNWTRRHRIYSTPQVIGRWKQDEILLKYEDIYAVYNPITGIRYLEPPYLELGFDSERYECRMIISFRKRKAEAEESNFPEDDGFEQDFVRTEFCSAVVNLLGRNSVRPEFCSTVITLLGQSVRTKFCLARILLGRCHSARAKCSDQILFGQNSARPLSLCSGKVFGRNSVLPKFCLAVVTLLGHSVRTKFCYVVVTLLGHSVRTTFCSDRILLGRCHSARAECSDGILFGQNSARPLSLCSGRNSARPLSLCSGRVFGRDSVRPEFCSAVVTLLGQSVRTRFCSDKILLDHCHSAQAECSDDILFGQNSARPLSLCSGRVFGRDSVRPEFCSAVVTLLGQSVRTGFCSDRILLDRCHSARAECSDGILFGQNSARLLSLCSGRVFGRDSVRTEFCSTVVTLLGQSVRTGFCSGRILLGQILGTLHVSPSGETVMPSDAGDAAASHLPGEGPSGDAPEP</sequence>
<dbReference type="Proteomes" id="UP001188597">
    <property type="component" value="Unassembled WGS sequence"/>
</dbReference>
<keyword evidence="4" id="KW-1185">Reference proteome</keyword>
<feature type="domain" description="F-box" evidence="2">
    <location>
        <begin position="23"/>
        <end position="70"/>
    </location>
</feature>
<dbReference type="InterPro" id="IPR001810">
    <property type="entry name" value="F-box_dom"/>
</dbReference>
<protein>
    <recommendedName>
        <fullName evidence="2">F-box domain-containing protein</fullName>
    </recommendedName>
</protein>
<dbReference type="InterPro" id="IPR017451">
    <property type="entry name" value="F-box-assoc_interact_dom"/>
</dbReference>
<organism evidence="3 4">
    <name type="scientific">Escallonia herrerae</name>
    <dbReference type="NCBI Taxonomy" id="1293975"/>
    <lineage>
        <taxon>Eukaryota</taxon>
        <taxon>Viridiplantae</taxon>
        <taxon>Streptophyta</taxon>
        <taxon>Embryophyta</taxon>
        <taxon>Tracheophyta</taxon>
        <taxon>Spermatophyta</taxon>
        <taxon>Magnoliopsida</taxon>
        <taxon>eudicotyledons</taxon>
        <taxon>Gunneridae</taxon>
        <taxon>Pentapetalae</taxon>
        <taxon>asterids</taxon>
        <taxon>campanulids</taxon>
        <taxon>Escalloniales</taxon>
        <taxon>Escalloniaceae</taxon>
        <taxon>Escallonia</taxon>
    </lineage>
</organism>
<accession>A0AA88V0J8</accession>
<proteinExistence type="predicted"/>
<dbReference type="AlphaFoldDB" id="A0AA88V0J8"/>
<comment type="caution">
    <text evidence="3">The sequence shown here is derived from an EMBL/GenBank/DDBJ whole genome shotgun (WGS) entry which is preliminary data.</text>
</comment>
<evidence type="ECO:0000313" key="3">
    <source>
        <dbReference type="EMBL" id="KAK2999487.1"/>
    </source>
</evidence>
<feature type="region of interest" description="Disordered" evidence="1">
    <location>
        <begin position="747"/>
        <end position="774"/>
    </location>
</feature>
<dbReference type="Gene3D" id="1.20.1280.50">
    <property type="match status" value="1"/>
</dbReference>
<gene>
    <name evidence="3" type="ORF">RJ639_024304</name>
</gene>
<dbReference type="SUPFAM" id="SSF81383">
    <property type="entry name" value="F-box domain"/>
    <property type="match status" value="1"/>
</dbReference>
<dbReference type="Pfam" id="PF08268">
    <property type="entry name" value="FBA_3"/>
    <property type="match status" value="1"/>
</dbReference>
<evidence type="ECO:0000256" key="1">
    <source>
        <dbReference type="SAM" id="MobiDB-lite"/>
    </source>
</evidence>
<dbReference type="PANTHER" id="PTHR31111">
    <property type="entry name" value="BNAA05G37150D PROTEIN-RELATED"/>
    <property type="match status" value="1"/>
</dbReference>
<dbReference type="NCBIfam" id="TIGR01640">
    <property type="entry name" value="F_box_assoc_1"/>
    <property type="match status" value="1"/>
</dbReference>